<proteinExistence type="predicted"/>
<evidence type="ECO:0000256" key="3">
    <source>
        <dbReference type="SAM" id="SignalP"/>
    </source>
</evidence>
<feature type="region of interest" description="Disordered" evidence="2">
    <location>
        <begin position="28"/>
        <end position="52"/>
    </location>
</feature>
<sequence>MKKRLCMFLAMAMAVTMVACSAPSSTESKAASQGAAPSAAASSSSDRPYWTKGEDEVTGTINVYTTMEETQQQSLQEMWEKYYPKCKIEFQSDSVGTLVTRLKSEANAPVADVLIGGLFEADGDKYHDILQPYTAVNDSEQQYHDKSGFYTLYDVQLMCLIVNKDQCKNLGVEVKGYQDLLQPKLKGKIILAEPSVSSSAYRQLQTILATMGKKFDDEAGWNYIKQLMVQCNGISTTSSSEVYNDVINGEYAVGLSYESTVQAMIRDGASNCECVYMKEGNTAMAGGAGIVKGAPNKAAAEAMMNLLASNEFQDARSKESGGRGTNSLCANSGLPKEDTLGLVKLDFDYLAKNKTALIDHWATMWKSVK</sequence>
<keyword evidence="1 3" id="KW-0732">Signal</keyword>
<gene>
    <name evidence="4" type="ORF">J5W02_09105</name>
</gene>
<dbReference type="SUPFAM" id="SSF53850">
    <property type="entry name" value="Periplasmic binding protein-like II"/>
    <property type="match status" value="1"/>
</dbReference>
<protein>
    <submittedName>
        <fullName evidence="4">Extracellular solute-binding protein</fullName>
    </submittedName>
</protein>
<dbReference type="Gene3D" id="3.40.190.10">
    <property type="entry name" value="Periplasmic binding protein-like II"/>
    <property type="match status" value="2"/>
</dbReference>
<dbReference type="Proteomes" id="UP000719942">
    <property type="component" value="Unassembled WGS sequence"/>
</dbReference>
<feature type="compositionally biased region" description="Low complexity" evidence="2">
    <location>
        <begin position="28"/>
        <end position="45"/>
    </location>
</feature>
<dbReference type="RefSeq" id="WP_219965381.1">
    <property type="nucleotide sequence ID" value="NZ_JAGFNZ010000003.1"/>
</dbReference>
<comment type="caution">
    <text evidence="4">The sequence shown here is derived from an EMBL/GenBank/DDBJ whole genome shotgun (WGS) entry which is preliminary data.</text>
</comment>
<dbReference type="PIRSF" id="PIRSF002825">
    <property type="entry name" value="CfbpA"/>
    <property type="match status" value="1"/>
</dbReference>
<accession>A0ABS7DQW6</accession>
<evidence type="ECO:0000256" key="2">
    <source>
        <dbReference type="SAM" id="MobiDB-lite"/>
    </source>
</evidence>
<dbReference type="PANTHER" id="PTHR30006">
    <property type="entry name" value="THIAMINE-BINDING PERIPLASMIC PROTEIN-RELATED"/>
    <property type="match status" value="1"/>
</dbReference>
<feature type="chain" id="PRO_5045444457" evidence="3">
    <location>
        <begin position="22"/>
        <end position="369"/>
    </location>
</feature>
<evidence type="ECO:0000313" key="5">
    <source>
        <dbReference type="Proteomes" id="UP000719942"/>
    </source>
</evidence>
<dbReference type="PANTHER" id="PTHR30006:SF2">
    <property type="entry name" value="ABC TRANSPORTER SUBSTRATE-BINDING PROTEIN"/>
    <property type="match status" value="1"/>
</dbReference>
<dbReference type="PROSITE" id="PS51257">
    <property type="entry name" value="PROKAR_LIPOPROTEIN"/>
    <property type="match status" value="1"/>
</dbReference>
<dbReference type="InterPro" id="IPR026045">
    <property type="entry name" value="Ferric-bd"/>
</dbReference>
<evidence type="ECO:0000256" key="1">
    <source>
        <dbReference type="ARBA" id="ARBA00022729"/>
    </source>
</evidence>
<evidence type="ECO:0000313" key="4">
    <source>
        <dbReference type="EMBL" id="MBW7572971.1"/>
    </source>
</evidence>
<reference evidence="4 5" key="1">
    <citation type="submission" date="2021-03" db="EMBL/GenBank/DDBJ databases">
        <title>Caproiciproducens sp. nov. isolated from feces of cow.</title>
        <authorList>
            <person name="Choi J.-Y."/>
        </authorList>
    </citation>
    <scope>NUCLEOTIDE SEQUENCE [LARGE SCALE GENOMIC DNA]</scope>
    <source>
        <strain evidence="4 5">AGMB10547</strain>
    </source>
</reference>
<name>A0ABS7DQW6_9FIRM</name>
<feature type="signal peptide" evidence="3">
    <location>
        <begin position="1"/>
        <end position="21"/>
    </location>
</feature>
<organism evidence="4 5">
    <name type="scientific">Caproiciproducens faecalis</name>
    <dbReference type="NCBI Taxonomy" id="2820301"/>
    <lineage>
        <taxon>Bacteria</taxon>
        <taxon>Bacillati</taxon>
        <taxon>Bacillota</taxon>
        <taxon>Clostridia</taxon>
        <taxon>Eubacteriales</taxon>
        <taxon>Acutalibacteraceae</taxon>
        <taxon>Caproiciproducens</taxon>
    </lineage>
</organism>
<dbReference type="EMBL" id="JAGFNZ010000003">
    <property type="protein sequence ID" value="MBW7572971.1"/>
    <property type="molecule type" value="Genomic_DNA"/>
</dbReference>
<keyword evidence="5" id="KW-1185">Reference proteome</keyword>
<dbReference type="Pfam" id="PF13343">
    <property type="entry name" value="SBP_bac_6"/>
    <property type="match status" value="1"/>
</dbReference>